<dbReference type="Proteomes" id="UP000242470">
    <property type="component" value="Unassembled WGS sequence"/>
</dbReference>
<feature type="transmembrane region" description="Helical" evidence="1">
    <location>
        <begin position="105"/>
        <end position="130"/>
    </location>
</feature>
<dbReference type="GeneID" id="64981909"/>
<name>A0AAP8TSV0_9STAP</name>
<reference evidence="3 4" key="1">
    <citation type="submission" date="2017-08" db="EMBL/GenBank/DDBJ databases">
        <title>Draft genome sequences of 64 type strains of genus Staph aureus.</title>
        <authorList>
            <person name="Cole K."/>
            <person name="Golubchik T."/>
            <person name="Russell J."/>
            <person name="Foster D."/>
            <person name="Llewelyn M."/>
            <person name="Wilson D."/>
            <person name="Crook D."/>
            <person name="Paul J."/>
        </authorList>
    </citation>
    <scope>NUCLEOTIDE SEQUENCE [LARGE SCALE GENOMIC DNA]</scope>
    <source>
        <strain evidence="3 4">NCTC 12101</strain>
    </source>
</reference>
<sequence>MFLCMRQIDINARFGLPRIAFLSFATTVVTFLIGYEIMHYFSNTALTDHYFILFALGALLLYPLHKALHLIMLLPYYKSFRVFKLVKSKYIPLYNIYVNTPVNRYYFCFAIVVPFIVVTGISALMCGLFPQFGHYFIFYIALNTGISVIDCLYLKLLLFSNEGNYIEEHQTGMNILKKVSTVYDTRYE</sequence>
<protein>
    <submittedName>
        <fullName evidence="3">DUF3267 domain-containing protein</fullName>
    </submittedName>
</protein>
<feature type="transmembrane region" description="Helical" evidence="1">
    <location>
        <begin position="136"/>
        <end position="158"/>
    </location>
</feature>
<dbReference type="InterPro" id="IPR021683">
    <property type="entry name" value="DUF3267"/>
</dbReference>
<evidence type="ECO:0000313" key="4">
    <source>
        <dbReference type="Proteomes" id="UP000242470"/>
    </source>
</evidence>
<dbReference type="EMBL" id="PPQW01000051">
    <property type="protein sequence ID" value="PNZ66773.1"/>
    <property type="molecule type" value="Genomic_DNA"/>
</dbReference>
<dbReference type="Proteomes" id="UP001171687">
    <property type="component" value="Unassembled WGS sequence"/>
</dbReference>
<feature type="transmembrane region" description="Helical" evidence="1">
    <location>
        <begin position="20"/>
        <end position="38"/>
    </location>
</feature>
<reference evidence="2" key="2">
    <citation type="submission" date="2023-07" db="EMBL/GenBank/DDBJ databases">
        <title>Evaluation of the beneficial properties of pineapple isolates.</title>
        <authorList>
            <person name="Adefiranye O."/>
        </authorList>
    </citation>
    <scope>NUCLEOTIDE SEQUENCE</scope>
    <source>
        <strain evidence="2">PAPLE_T1</strain>
    </source>
</reference>
<proteinExistence type="predicted"/>
<accession>A0AAP8TSV0</accession>
<dbReference type="RefSeq" id="WP_059107665.1">
    <property type="nucleotide sequence ID" value="NZ_AP024589.1"/>
</dbReference>
<dbReference type="Pfam" id="PF11667">
    <property type="entry name" value="DUF3267"/>
    <property type="match status" value="1"/>
</dbReference>
<keyword evidence="1" id="KW-0472">Membrane</keyword>
<evidence type="ECO:0000256" key="1">
    <source>
        <dbReference type="SAM" id="Phobius"/>
    </source>
</evidence>
<evidence type="ECO:0000313" key="3">
    <source>
        <dbReference type="EMBL" id="PNZ66773.1"/>
    </source>
</evidence>
<keyword evidence="1" id="KW-0812">Transmembrane</keyword>
<feature type="transmembrane region" description="Helical" evidence="1">
    <location>
        <begin position="50"/>
        <end position="77"/>
    </location>
</feature>
<evidence type="ECO:0000313" key="2">
    <source>
        <dbReference type="EMBL" id="MDN4532893.1"/>
    </source>
</evidence>
<comment type="caution">
    <text evidence="3">The sequence shown here is derived from an EMBL/GenBank/DDBJ whole genome shotgun (WGS) entry which is preliminary data.</text>
</comment>
<dbReference type="AlphaFoldDB" id="A0AAP8TSV0"/>
<organism evidence="3 4">
    <name type="scientific">Staphylococcus auricularis</name>
    <dbReference type="NCBI Taxonomy" id="29379"/>
    <lineage>
        <taxon>Bacteria</taxon>
        <taxon>Bacillati</taxon>
        <taxon>Bacillota</taxon>
        <taxon>Bacilli</taxon>
        <taxon>Bacillales</taxon>
        <taxon>Staphylococcaceae</taxon>
        <taxon>Staphylococcus</taxon>
    </lineage>
</organism>
<gene>
    <name evidence="3" type="ORF">CD158_07735</name>
    <name evidence="2" type="ORF">QYH67_04755</name>
</gene>
<keyword evidence="1" id="KW-1133">Transmembrane helix</keyword>
<dbReference type="EMBL" id="JAUHQC010000006">
    <property type="protein sequence ID" value="MDN4532893.1"/>
    <property type="molecule type" value="Genomic_DNA"/>
</dbReference>